<dbReference type="InterPro" id="IPR018526">
    <property type="entry name" value="Glyco_hydro_29_CS"/>
</dbReference>
<evidence type="ECO:0000256" key="14">
    <source>
        <dbReference type="PIRSR" id="PIRSR001092-1"/>
    </source>
</evidence>
<evidence type="ECO:0000256" key="7">
    <source>
        <dbReference type="ARBA" id="ARBA00022729"/>
    </source>
</evidence>
<dbReference type="Ensembl" id="ENSSSCT00025028636.1">
    <property type="protein sequence ID" value="ENSSSCP00025012133.1"/>
    <property type="gene ID" value="ENSSSCG00025021056.1"/>
</dbReference>
<dbReference type="AlphaFoldDB" id="A0A4X1VYY0"/>
<dbReference type="GO" id="GO:0006004">
    <property type="term" value="P:fucose metabolic process"/>
    <property type="evidence" value="ECO:0007669"/>
    <property type="project" value="InterPro"/>
</dbReference>
<dbReference type="PANTHER" id="PTHR10030:SF2">
    <property type="entry name" value="TISSUE ALPHA-L-FUCOSIDASE"/>
    <property type="match status" value="1"/>
</dbReference>
<dbReference type="InterPro" id="IPR000933">
    <property type="entry name" value="Glyco_hydro_29"/>
</dbReference>
<evidence type="ECO:0000259" key="15">
    <source>
        <dbReference type="Pfam" id="PF01120"/>
    </source>
</evidence>
<comment type="function">
    <text evidence="3 13">Alpha-L-fucosidase is responsible for hydrolyzing the alpha-1,6-linked fucose joined to the reducing-end N-acetylglucosamine of the carbohydrate moieties of glycoproteins.</text>
</comment>
<dbReference type="SUPFAM" id="SSF51445">
    <property type="entry name" value="(Trans)glycosidases"/>
    <property type="match status" value="1"/>
</dbReference>
<dbReference type="FunFam" id="2.60.40.1180:FF:000013">
    <property type="entry name" value="Alpha-L-fucosidase"/>
    <property type="match status" value="1"/>
</dbReference>
<accession>A0A4X1VYY0</accession>
<reference evidence="17 18" key="1">
    <citation type="submission" date="2017-08" db="EMBL/GenBank/DDBJ databases">
        <title>USMARCv1.0.</title>
        <authorList>
            <person name="Hannum G.I."/>
            <person name="Koren S."/>
            <person name="Schroeder S.G."/>
            <person name="Chin S.C."/>
            <person name="Nonneman D.J."/>
            <person name="Becker S.A."/>
            <person name="Rosen B.D."/>
            <person name="Bickhart D.M."/>
            <person name="Putnam N.H."/>
            <person name="Green R.E."/>
            <person name="Tuggle C.K."/>
            <person name="Liu H."/>
            <person name="Rohrer G.A."/>
            <person name="Warr A."/>
            <person name="Hall R."/>
            <person name="Kim K."/>
            <person name="Hume D.A."/>
            <person name="Talbot R."/>
            <person name="Chow W."/>
            <person name="Howe K."/>
            <person name="Schwartz A.S."/>
            <person name="Watson M."/>
            <person name="Archibald A.L."/>
            <person name="Phillippy A.M."/>
            <person name="Smith T.P.L."/>
        </authorList>
    </citation>
    <scope>NUCLEOTIDE SEQUENCE [LARGE SCALE GENOMIC DNA]</scope>
</reference>
<evidence type="ECO:0000256" key="12">
    <source>
        <dbReference type="ARBA" id="ARBA00023295"/>
    </source>
</evidence>
<evidence type="ECO:0000256" key="9">
    <source>
        <dbReference type="ARBA" id="ARBA00023098"/>
    </source>
</evidence>
<comment type="subunit">
    <text evidence="6 13">Homotetramer.</text>
</comment>
<dbReference type="InterPro" id="IPR013780">
    <property type="entry name" value="Glyco_hydro_b"/>
</dbReference>
<name>A0A4X1VYY0_PIG</name>
<evidence type="ECO:0000313" key="18">
    <source>
        <dbReference type="Proteomes" id="UP000314985"/>
    </source>
</evidence>
<evidence type="ECO:0000256" key="11">
    <source>
        <dbReference type="ARBA" id="ARBA00023228"/>
    </source>
</evidence>
<dbReference type="SMART" id="SM00812">
    <property type="entry name" value="Alpha_L_fucos"/>
    <property type="match status" value="1"/>
</dbReference>
<dbReference type="EC" id="3.2.1.51" evidence="13"/>
<evidence type="ECO:0000256" key="2">
    <source>
        <dbReference type="ARBA" id="ARBA00000419"/>
    </source>
</evidence>
<dbReference type="GO" id="GO:0005764">
    <property type="term" value="C:lysosome"/>
    <property type="evidence" value="ECO:0007669"/>
    <property type="project" value="UniProtKB-SubCell"/>
</dbReference>
<dbReference type="GO" id="GO:0006629">
    <property type="term" value="P:lipid metabolic process"/>
    <property type="evidence" value="ECO:0007669"/>
    <property type="project" value="UniProtKB-KW"/>
</dbReference>
<dbReference type="InterPro" id="IPR031919">
    <property type="entry name" value="Fucosidase_C"/>
</dbReference>
<keyword evidence="11" id="KW-0458">Lysosome</keyword>
<proteinExistence type="inferred from homology"/>
<reference evidence="17" key="2">
    <citation type="submission" date="2025-05" db="UniProtKB">
        <authorList>
            <consortium name="Ensembl"/>
        </authorList>
    </citation>
    <scope>IDENTIFICATION</scope>
</reference>
<comment type="similarity">
    <text evidence="5 13">Belongs to the glycosyl hydrolase 29 family.</text>
</comment>
<comment type="catalytic activity">
    <reaction evidence="2">
        <text>a neolactoside IV(2)-alpha-Fuc-nLc4Cer(d18:0) + H2O = a neolactoside nLc4Cer(d18:0) + L-fucose</text>
        <dbReference type="Rhea" id="RHEA:49308"/>
        <dbReference type="ChEBI" id="CHEBI:2181"/>
        <dbReference type="ChEBI" id="CHEBI:15377"/>
        <dbReference type="ChEBI" id="CHEBI:91119"/>
        <dbReference type="ChEBI" id="CHEBI:91121"/>
    </reaction>
    <physiologicalReaction direction="left-to-right" evidence="2">
        <dbReference type="Rhea" id="RHEA:49309"/>
    </physiologicalReaction>
</comment>
<evidence type="ECO:0000256" key="8">
    <source>
        <dbReference type="ARBA" id="ARBA00022801"/>
    </source>
</evidence>
<evidence type="ECO:0000256" key="3">
    <source>
        <dbReference type="ARBA" id="ARBA00004071"/>
    </source>
</evidence>
<dbReference type="GO" id="GO:0004560">
    <property type="term" value="F:alpha-L-fucosidase activity"/>
    <property type="evidence" value="ECO:0007669"/>
    <property type="project" value="UniProtKB-UniRule"/>
</dbReference>
<evidence type="ECO:0000313" key="17">
    <source>
        <dbReference type="Ensembl" id="ENSSSCP00070046841.1"/>
    </source>
</evidence>
<evidence type="ECO:0000256" key="5">
    <source>
        <dbReference type="ARBA" id="ARBA00007951"/>
    </source>
</evidence>
<dbReference type="Pfam" id="PF01120">
    <property type="entry name" value="Alpha_L_fucos"/>
    <property type="match status" value="1"/>
</dbReference>
<sequence>MKMRAMSAQVLLLLLLLGLVRARDCTGSSRCTGSPRRYTPDWPSLDSRPLPAWFDEAKFGVFIHWGVFSVPAWGSEWFWWHWEAEKLPAYQNFMKENYPPDFSYADFGPQFTAHFFHPDSWADLFEASGAKNIRYGLYHSLLEWFHPLYLRDKKNDFKTQYFVRAKIMPELYDLVNRYKPDLIWSDGEWEGPDTYWNSTDFLSWLYNDSPVKDVVVVNDRWGKNCSCHHGGYYNCQDKFMPETLPDHKWEMCTSIDKMSWGYRRDMMITDVASEYSIISELVQTVSLGGNYLLNIGPTKDGLIVPIFQERLLAVGKWLSINGEAIYASKPWRVQFEKNETSVWYTSKGSTVYAIFLHWPESGILSLESPIATSTTQITMLGIQNDLKWSTNPGEGLLVYLPHLPPAAVPTEFAWTLRLTGVK</sequence>
<evidence type="ECO:0000256" key="4">
    <source>
        <dbReference type="ARBA" id="ARBA00004371"/>
    </source>
</evidence>
<keyword evidence="7 13" id="KW-0732">Signal</keyword>
<comment type="catalytic activity">
    <reaction evidence="1">
        <text>a neolactoside IV(2)-alpha-Fuc-nLc4Cer(d18:1(4E)) + H2O = a neolactoside nLc4Cer(d18:1(4E)) + L-fucose</text>
        <dbReference type="Rhea" id="RHEA:48224"/>
        <dbReference type="ChEBI" id="CHEBI:2181"/>
        <dbReference type="ChEBI" id="CHEBI:15377"/>
        <dbReference type="ChEBI" id="CHEBI:17006"/>
        <dbReference type="ChEBI" id="CHEBI:28691"/>
    </reaction>
    <physiologicalReaction direction="left-to-right" evidence="1">
        <dbReference type="Rhea" id="RHEA:48225"/>
    </physiologicalReaction>
</comment>
<comment type="subcellular location">
    <subcellularLocation>
        <location evidence="4">Lysosome</location>
    </subcellularLocation>
</comment>
<protein>
    <recommendedName>
        <fullName evidence="13">Alpha-L-fucosidase</fullName>
        <ecNumber evidence="13">3.2.1.51</ecNumber>
    </recommendedName>
</protein>
<feature type="chain" id="PRO_5044535936" description="Alpha-L-fucosidase" evidence="13">
    <location>
        <begin position="23"/>
        <end position="422"/>
    </location>
</feature>
<organism evidence="17 18">
    <name type="scientific">Sus scrofa</name>
    <name type="common">Pig</name>
    <dbReference type="NCBI Taxonomy" id="9823"/>
    <lineage>
        <taxon>Eukaryota</taxon>
        <taxon>Metazoa</taxon>
        <taxon>Chordata</taxon>
        <taxon>Craniata</taxon>
        <taxon>Vertebrata</taxon>
        <taxon>Euteleostomi</taxon>
        <taxon>Mammalia</taxon>
        <taxon>Eutheria</taxon>
        <taxon>Laurasiatheria</taxon>
        <taxon>Artiodactyla</taxon>
        <taxon>Suina</taxon>
        <taxon>Suidae</taxon>
        <taxon>Sus</taxon>
    </lineage>
</organism>
<keyword evidence="10" id="KW-0325">Glycoprotein</keyword>
<feature type="domain" description="Glycoside hydrolase family 29 N-terminal" evidence="15">
    <location>
        <begin position="131"/>
        <end position="323"/>
    </location>
</feature>
<evidence type="ECO:0000256" key="13">
    <source>
        <dbReference type="PIRNR" id="PIRNR001092"/>
    </source>
</evidence>
<feature type="site" description="May be important for catalysis" evidence="14">
    <location>
        <position position="252"/>
    </location>
</feature>
<dbReference type="Gene3D" id="3.20.20.80">
    <property type="entry name" value="Glycosidases"/>
    <property type="match status" value="2"/>
</dbReference>
<dbReference type="InterPro" id="IPR016286">
    <property type="entry name" value="FUC_metazoa-typ"/>
</dbReference>
<dbReference type="FunFam" id="3.20.20.80:FF:000293">
    <property type="entry name" value="Alpha-L-fucosidase"/>
    <property type="match status" value="1"/>
</dbReference>
<keyword evidence="9" id="KW-0443">Lipid metabolism</keyword>
<dbReference type="PANTHER" id="PTHR10030">
    <property type="entry name" value="ALPHA-L-FUCOSIDASE"/>
    <property type="match status" value="1"/>
</dbReference>
<dbReference type="Proteomes" id="UP000314985">
    <property type="component" value="Chromosome 6"/>
</dbReference>
<evidence type="ECO:0000256" key="6">
    <source>
        <dbReference type="ARBA" id="ARBA00011881"/>
    </source>
</evidence>
<feature type="signal peptide" evidence="13">
    <location>
        <begin position="1"/>
        <end position="22"/>
    </location>
</feature>
<dbReference type="Ensembl" id="ENSSSCT00070055196.1">
    <property type="protein sequence ID" value="ENSSSCP00070046841.1"/>
    <property type="gene ID" value="ENSSSCG00070027528.1"/>
</dbReference>
<feature type="domain" description="Alpha-L-fucosidase C-terminal" evidence="16">
    <location>
        <begin position="336"/>
        <end position="419"/>
    </location>
</feature>
<dbReference type="Pfam" id="PF16757">
    <property type="entry name" value="Fucosidase_C"/>
    <property type="match status" value="1"/>
</dbReference>
<evidence type="ECO:0000256" key="10">
    <source>
        <dbReference type="ARBA" id="ARBA00023180"/>
    </source>
</evidence>
<dbReference type="InterPro" id="IPR017853">
    <property type="entry name" value="GH"/>
</dbReference>
<dbReference type="PROSITE" id="PS00385">
    <property type="entry name" value="ALPHA_L_FUCOSIDASE"/>
    <property type="match status" value="1"/>
</dbReference>
<dbReference type="PIRSF" id="PIRSF001092">
    <property type="entry name" value="Alpha-L-fucosidase"/>
    <property type="match status" value="1"/>
</dbReference>
<dbReference type="Proteomes" id="UP000694727">
    <property type="component" value="Unplaced"/>
</dbReference>
<comment type="catalytic activity">
    <reaction evidence="13">
        <text>an alpha-L-fucoside + H2O = L-fucose + an alcohol</text>
        <dbReference type="Rhea" id="RHEA:12288"/>
        <dbReference type="ChEBI" id="CHEBI:2181"/>
        <dbReference type="ChEBI" id="CHEBI:15377"/>
        <dbReference type="ChEBI" id="CHEBI:28349"/>
        <dbReference type="ChEBI" id="CHEBI:30879"/>
        <dbReference type="EC" id="3.2.1.51"/>
    </reaction>
</comment>
<dbReference type="Gene3D" id="2.60.40.1180">
    <property type="entry name" value="Golgi alpha-mannosidase II"/>
    <property type="match status" value="1"/>
</dbReference>
<evidence type="ECO:0000256" key="1">
    <source>
        <dbReference type="ARBA" id="ARBA00000321"/>
    </source>
</evidence>
<keyword evidence="12 13" id="KW-0326">Glycosidase</keyword>
<evidence type="ECO:0000259" key="16">
    <source>
        <dbReference type="Pfam" id="PF16757"/>
    </source>
</evidence>
<dbReference type="InterPro" id="IPR057739">
    <property type="entry name" value="Glyco_hydro_29_N"/>
</dbReference>
<keyword evidence="8 13" id="KW-0378">Hydrolase</keyword>